<evidence type="ECO:0000256" key="1">
    <source>
        <dbReference type="SAM" id="MobiDB-lite"/>
    </source>
</evidence>
<dbReference type="CDD" id="cd15482">
    <property type="entry name" value="Sialidase_non-viral"/>
    <property type="match status" value="1"/>
</dbReference>
<evidence type="ECO:0000313" key="3">
    <source>
        <dbReference type="EMBL" id="AJY76687.1"/>
    </source>
</evidence>
<dbReference type="KEGG" id="pbj:VN24_21575"/>
<feature type="region of interest" description="Disordered" evidence="1">
    <location>
        <begin position="267"/>
        <end position="299"/>
    </location>
</feature>
<dbReference type="Gene3D" id="2.130.10.10">
    <property type="entry name" value="YVTN repeat-like/Quinoprotein amine dehydrogenase"/>
    <property type="match status" value="2"/>
</dbReference>
<evidence type="ECO:0000313" key="4">
    <source>
        <dbReference type="Proteomes" id="UP000032633"/>
    </source>
</evidence>
<dbReference type="PATRIC" id="fig|1126833.4.peg.4741"/>
<dbReference type="SUPFAM" id="SSF50939">
    <property type="entry name" value="Sialidases"/>
    <property type="match status" value="1"/>
</dbReference>
<reference evidence="4" key="2">
    <citation type="submission" date="2015-03" db="EMBL/GenBank/DDBJ databases">
        <title>Genome sequence of Paenibacillus beijingensis strain DSM 24997T.</title>
        <authorList>
            <person name="Kwak Y."/>
            <person name="Shin J.-H."/>
        </authorList>
    </citation>
    <scope>NUCLEOTIDE SEQUENCE [LARGE SCALE GENOMIC DNA]</scope>
    <source>
        <strain evidence="4">DSM 24997</strain>
    </source>
</reference>
<dbReference type="OrthoDB" id="2661955at2"/>
<accession>A0A0D5NNW7</accession>
<keyword evidence="4" id="KW-1185">Reference proteome</keyword>
<evidence type="ECO:0008006" key="5">
    <source>
        <dbReference type="Google" id="ProtNLM"/>
    </source>
</evidence>
<evidence type="ECO:0000256" key="2">
    <source>
        <dbReference type="SAM" id="SignalP"/>
    </source>
</evidence>
<dbReference type="AlphaFoldDB" id="A0A0D5NNW7"/>
<protein>
    <recommendedName>
        <fullName evidence="5">Photosynthesis system II assembly factor Ycf48/Hcf136-like domain-containing protein</fullName>
    </recommendedName>
</protein>
<gene>
    <name evidence="3" type="ORF">VN24_21575</name>
</gene>
<organism evidence="3 4">
    <name type="scientific">Paenibacillus beijingensis</name>
    <dbReference type="NCBI Taxonomy" id="1126833"/>
    <lineage>
        <taxon>Bacteria</taxon>
        <taxon>Bacillati</taxon>
        <taxon>Bacillota</taxon>
        <taxon>Bacilli</taxon>
        <taxon>Bacillales</taxon>
        <taxon>Paenibacillaceae</taxon>
        <taxon>Paenibacillus</taxon>
    </lineage>
</organism>
<dbReference type="EMBL" id="CP011058">
    <property type="protein sequence ID" value="AJY76687.1"/>
    <property type="molecule type" value="Genomic_DNA"/>
</dbReference>
<dbReference type="RefSeq" id="WP_045672112.1">
    <property type="nucleotide sequence ID" value="NZ_CP011058.1"/>
</dbReference>
<dbReference type="PANTHER" id="PTHR47199">
    <property type="entry name" value="PHOTOSYSTEM II STABILITY/ASSEMBLY FACTOR HCF136, CHLOROPLASTIC"/>
    <property type="match status" value="1"/>
</dbReference>
<dbReference type="Proteomes" id="UP000032633">
    <property type="component" value="Chromosome"/>
</dbReference>
<feature type="chain" id="PRO_5039418292" description="Photosynthesis system II assembly factor Ycf48/Hcf136-like domain-containing protein" evidence="2">
    <location>
        <begin position="26"/>
        <end position="383"/>
    </location>
</feature>
<dbReference type="PANTHER" id="PTHR47199:SF2">
    <property type="entry name" value="PHOTOSYSTEM II STABILITY_ASSEMBLY FACTOR HCF136, CHLOROPLASTIC"/>
    <property type="match status" value="1"/>
</dbReference>
<proteinExistence type="predicted"/>
<dbReference type="InterPro" id="IPR015943">
    <property type="entry name" value="WD40/YVTN_repeat-like_dom_sf"/>
</dbReference>
<dbReference type="STRING" id="1126833.VN24_21575"/>
<keyword evidence="2" id="KW-0732">Signal</keyword>
<sequence length="383" mass="40219">MSAFFRRSAVSAAVTLALGITSAIPATQVAAESSSVCRTDDHGLFNGKPAGDGYYHFSDVNFLSKSTGRAAGNGFLIGTSDAGCSWQNIYKGTWQFSQLDFVSNTTGWALAKSSETGPNALIYTKDGGSHFTKIPTGEMNLERIHFTDSRSGFGYSRIYAYRTTDSGITWTKIATPPNNRYAQFADSKSGWSLVVVPGTGYKLMKTTDGGKSWTTKLTVKSEEISGGAVYTDGSRVWALFNGGVGMSQMSYSLYASTDSGASWRKVISQDTSGGGPAPGGAKGVADEGPASPGSHPGNMQLLDGAAILAGYSGAAEKAGVGRSLDGGKSWTNLSTVHGFENRISFTSPDSGWMAVTSISDSAVYSTRDGGRSWTKTISLPNPD</sequence>
<reference evidence="3 4" key="1">
    <citation type="journal article" date="2015" name="J. Biotechnol.">
        <title>Complete genome sequence of Paenibacillus beijingensis 7188(T) (=DSM 24997(T)), a novel rhizobacterium from jujube garden soil.</title>
        <authorList>
            <person name="Kwak Y."/>
            <person name="Shin J.H."/>
        </authorList>
    </citation>
    <scope>NUCLEOTIDE SEQUENCE [LARGE SCALE GENOMIC DNA]</scope>
    <source>
        <strain evidence="3 4">DSM 24997</strain>
    </source>
</reference>
<feature type="signal peptide" evidence="2">
    <location>
        <begin position="1"/>
        <end position="25"/>
    </location>
</feature>
<name>A0A0D5NNW7_9BACL</name>
<dbReference type="HOGENOM" id="CLU_701790_0_0_9"/>
<dbReference type="InterPro" id="IPR036278">
    <property type="entry name" value="Sialidase_sf"/>
</dbReference>
<feature type="compositionally biased region" description="Gly residues" evidence="1">
    <location>
        <begin position="272"/>
        <end position="282"/>
    </location>
</feature>